<dbReference type="PANTHER" id="PTHR18934">
    <property type="entry name" value="ATP-DEPENDENT RNA HELICASE"/>
    <property type="match status" value="1"/>
</dbReference>
<sequence>MQISSQKPTDNSTSRFWKPGSARPPRQQSSSIVDRQDSTSENVDLYQHSSMSISQHRRNLPIANYRTHILYLLEKYRTIIIIGQTGSGKSTQIPQYLLEGGWTRNGKLICMTEPRRIATVQLAQRIADEKDVILGKEVGYRIRFEDVFTSGLTQVIVVTEGLLLREIMYDPLLTRYNVVIIDEAHERSIQTDLLLGLLKKIQRRRRDLRLIVTSATIDSERLRAFFEHQTTPIVRGENQSTEEEEEKLEECFIMSVEGRSYPVEIFHTSESVPDYRKACAEACIEIHEKEKYNEQGDVLCFVSGQEDIGHITRELNEYARRLSDEQQHLKRKDERKKLIILPLYASLKFIDQMKVFEKTPPNTRKIIVATNIAETSITIPGIVYVIDCGYVRLKLFNPEFGFEVLTTLPVTRSSALQRAGRAGRVRSGKAYRLYPASEYEKMKEFQLPEMQRCDLALAVLQIKALGIHNVVRFDFPSPPPSKNLLQAIECLYALRAIDEQSRLTADLGMKMAELPLHPTHARALLISAEYGCTQEMLKIIASLQVKHVFINPPNEKMRAAKLHAKFACQEGDLITVLNVIKAFEQQMAPQQFCDKHMLNLKSLKRILEIKDSLEKSLRRLISKPSTISSSTGDDVIPVLKCLTDAFFMNAARLAMDGYTYRTFRGSSQELYMHPSCILSPILSAQETTQSQLPKIILFNELIQSSKMFMSDITVIEQNWLYEIAGHYYEQLSTRQWMLKESYEFE</sequence>
<feature type="domain" description="Helicase ATP-binding" evidence="9">
    <location>
        <begin position="70"/>
        <end position="235"/>
    </location>
</feature>
<dbReference type="GO" id="GO:0003723">
    <property type="term" value="F:RNA binding"/>
    <property type="evidence" value="ECO:0007669"/>
    <property type="project" value="TreeGrafter"/>
</dbReference>
<dbReference type="Pfam" id="PF00270">
    <property type="entry name" value="DEAD"/>
    <property type="match status" value="1"/>
</dbReference>
<dbReference type="SMART" id="SM00847">
    <property type="entry name" value="HA2"/>
    <property type="match status" value="1"/>
</dbReference>
<dbReference type="PROSITE" id="PS51192">
    <property type="entry name" value="HELICASE_ATP_BIND_1"/>
    <property type="match status" value="1"/>
</dbReference>
<dbReference type="GO" id="GO:0003724">
    <property type="term" value="F:RNA helicase activity"/>
    <property type="evidence" value="ECO:0007669"/>
    <property type="project" value="UniProtKB-EC"/>
</dbReference>
<dbReference type="GO" id="GO:0016787">
    <property type="term" value="F:hydrolase activity"/>
    <property type="evidence" value="ECO:0007669"/>
    <property type="project" value="UniProtKB-KW"/>
</dbReference>
<dbReference type="InterPro" id="IPR048333">
    <property type="entry name" value="HA2_WH"/>
</dbReference>
<keyword evidence="5" id="KW-0347">Helicase</keyword>
<dbReference type="FunFam" id="3.40.50.300:FF:000145">
    <property type="entry name" value="probable ATP-dependent RNA helicase DHX40"/>
    <property type="match status" value="1"/>
</dbReference>
<reference evidence="11" key="1">
    <citation type="submission" date="2021-02" db="EMBL/GenBank/DDBJ databases">
        <authorList>
            <person name="Nowell W R."/>
        </authorList>
    </citation>
    <scope>NUCLEOTIDE SEQUENCE</scope>
</reference>
<feature type="domain" description="Helicase C-terminal" evidence="10">
    <location>
        <begin position="278"/>
        <end position="466"/>
    </location>
</feature>
<dbReference type="Pfam" id="PF04408">
    <property type="entry name" value="WHD_HA2"/>
    <property type="match status" value="1"/>
</dbReference>
<feature type="compositionally biased region" description="Polar residues" evidence="8">
    <location>
        <begin position="26"/>
        <end position="40"/>
    </location>
</feature>
<dbReference type="SMART" id="SM00487">
    <property type="entry name" value="DEXDc"/>
    <property type="match status" value="1"/>
</dbReference>
<dbReference type="CDD" id="cd18791">
    <property type="entry name" value="SF2_C_RHA"/>
    <property type="match status" value="1"/>
</dbReference>
<dbReference type="InterPro" id="IPR007502">
    <property type="entry name" value="Helicase-assoc_dom"/>
</dbReference>
<keyword evidence="6" id="KW-0067">ATP-binding</keyword>
<dbReference type="InterPro" id="IPR001650">
    <property type="entry name" value="Helicase_C-like"/>
</dbReference>
<protein>
    <recommendedName>
        <fullName evidence="2">RNA helicase</fullName>
        <ecNumber evidence="2">3.6.4.13</ecNumber>
    </recommendedName>
</protein>
<comment type="similarity">
    <text evidence="1">Belongs to the DEAD box helicase family. DEAH subfamily.</text>
</comment>
<dbReference type="InterPro" id="IPR011709">
    <property type="entry name" value="DEAD-box_helicase_OB_fold"/>
</dbReference>
<accession>A0A814R8X5</accession>
<dbReference type="GO" id="GO:0071013">
    <property type="term" value="C:catalytic step 2 spliceosome"/>
    <property type="evidence" value="ECO:0007669"/>
    <property type="project" value="TreeGrafter"/>
</dbReference>
<dbReference type="Pfam" id="PF00271">
    <property type="entry name" value="Helicase_C"/>
    <property type="match status" value="1"/>
</dbReference>
<evidence type="ECO:0000256" key="2">
    <source>
        <dbReference type="ARBA" id="ARBA00012552"/>
    </source>
</evidence>
<dbReference type="InterPro" id="IPR011545">
    <property type="entry name" value="DEAD/DEAH_box_helicase_dom"/>
</dbReference>
<name>A0A814R8X5_ADIRI</name>
<dbReference type="InterPro" id="IPR014001">
    <property type="entry name" value="Helicase_ATP-bd"/>
</dbReference>
<dbReference type="FunFam" id="3.40.50.300:FF:000578">
    <property type="entry name" value="probable ATP-dependent RNA helicase DHX35"/>
    <property type="match status" value="1"/>
</dbReference>
<evidence type="ECO:0000256" key="6">
    <source>
        <dbReference type="ARBA" id="ARBA00022840"/>
    </source>
</evidence>
<dbReference type="SUPFAM" id="SSF52540">
    <property type="entry name" value="P-loop containing nucleoside triphosphate hydrolases"/>
    <property type="match status" value="1"/>
</dbReference>
<feature type="compositionally biased region" description="Polar residues" evidence="8">
    <location>
        <begin position="1"/>
        <end position="15"/>
    </location>
</feature>
<evidence type="ECO:0000256" key="3">
    <source>
        <dbReference type="ARBA" id="ARBA00022741"/>
    </source>
</evidence>
<organism evidence="11 12">
    <name type="scientific">Adineta ricciae</name>
    <name type="common">Rotifer</name>
    <dbReference type="NCBI Taxonomy" id="249248"/>
    <lineage>
        <taxon>Eukaryota</taxon>
        <taxon>Metazoa</taxon>
        <taxon>Spiralia</taxon>
        <taxon>Gnathifera</taxon>
        <taxon>Rotifera</taxon>
        <taxon>Eurotatoria</taxon>
        <taxon>Bdelloidea</taxon>
        <taxon>Adinetida</taxon>
        <taxon>Adinetidae</taxon>
        <taxon>Adineta</taxon>
    </lineage>
</organism>
<dbReference type="EMBL" id="CAJNOJ010000109">
    <property type="protein sequence ID" value="CAF1130741.1"/>
    <property type="molecule type" value="Genomic_DNA"/>
</dbReference>
<dbReference type="Proteomes" id="UP000663852">
    <property type="component" value="Unassembled WGS sequence"/>
</dbReference>
<keyword evidence="4" id="KW-0378">Hydrolase</keyword>
<evidence type="ECO:0000256" key="4">
    <source>
        <dbReference type="ARBA" id="ARBA00022801"/>
    </source>
</evidence>
<dbReference type="Gene3D" id="3.40.50.300">
    <property type="entry name" value="P-loop containing nucleotide triphosphate hydrolases"/>
    <property type="match status" value="2"/>
</dbReference>
<evidence type="ECO:0000256" key="1">
    <source>
        <dbReference type="ARBA" id="ARBA00008792"/>
    </source>
</evidence>
<gene>
    <name evidence="11" type="ORF">EDS130_LOCUS21565</name>
</gene>
<feature type="region of interest" description="Disordered" evidence="8">
    <location>
        <begin position="1"/>
        <end position="40"/>
    </location>
</feature>
<evidence type="ECO:0000256" key="7">
    <source>
        <dbReference type="ARBA" id="ARBA00047984"/>
    </source>
</evidence>
<dbReference type="OrthoDB" id="10253254at2759"/>
<dbReference type="Pfam" id="PF21010">
    <property type="entry name" value="HA2_C"/>
    <property type="match status" value="1"/>
</dbReference>
<evidence type="ECO:0000256" key="8">
    <source>
        <dbReference type="SAM" id="MobiDB-lite"/>
    </source>
</evidence>
<dbReference type="EC" id="3.6.4.13" evidence="2"/>
<dbReference type="GO" id="GO:0005524">
    <property type="term" value="F:ATP binding"/>
    <property type="evidence" value="ECO:0007669"/>
    <property type="project" value="UniProtKB-KW"/>
</dbReference>
<dbReference type="SMART" id="SM00490">
    <property type="entry name" value="HELICc"/>
    <property type="match status" value="1"/>
</dbReference>
<dbReference type="Gene3D" id="1.20.120.1080">
    <property type="match status" value="1"/>
</dbReference>
<dbReference type="PROSITE" id="PS51194">
    <property type="entry name" value="HELICASE_CTER"/>
    <property type="match status" value="1"/>
</dbReference>
<evidence type="ECO:0000313" key="12">
    <source>
        <dbReference type="Proteomes" id="UP000663852"/>
    </source>
</evidence>
<evidence type="ECO:0000313" key="11">
    <source>
        <dbReference type="EMBL" id="CAF1130741.1"/>
    </source>
</evidence>
<comment type="caution">
    <text evidence="11">The sequence shown here is derived from an EMBL/GenBank/DDBJ whole genome shotgun (WGS) entry which is preliminary data.</text>
</comment>
<dbReference type="AlphaFoldDB" id="A0A814R8X5"/>
<evidence type="ECO:0000256" key="5">
    <source>
        <dbReference type="ARBA" id="ARBA00022806"/>
    </source>
</evidence>
<dbReference type="PANTHER" id="PTHR18934:SF136">
    <property type="entry name" value="ATP-DEPENDENT RNA HELICASE DHX35-RELATED"/>
    <property type="match status" value="1"/>
</dbReference>
<evidence type="ECO:0000259" key="9">
    <source>
        <dbReference type="PROSITE" id="PS51192"/>
    </source>
</evidence>
<evidence type="ECO:0000259" key="10">
    <source>
        <dbReference type="PROSITE" id="PS51194"/>
    </source>
</evidence>
<dbReference type="InterPro" id="IPR027417">
    <property type="entry name" value="P-loop_NTPase"/>
</dbReference>
<comment type="catalytic activity">
    <reaction evidence="7">
        <text>ATP + H2O = ADP + phosphate + H(+)</text>
        <dbReference type="Rhea" id="RHEA:13065"/>
        <dbReference type="ChEBI" id="CHEBI:15377"/>
        <dbReference type="ChEBI" id="CHEBI:15378"/>
        <dbReference type="ChEBI" id="CHEBI:30616"/>
        <dbReference type="ChEBI" id="CHEBI:43474"/>
        <dbReference type="ChEBI" id="CHEBI:456216"/>
        <dbReference type="EC" id="3.6.4.13"/>
    </reaction>
</comment>
<keyword evidence="3" id="KW-0547">Nucleotide-binding</keyword>
<dbReference type="Pfam" id="PF07717">
    <property type="entry name" value="OB_NTP_bind"/>
    <property type="match status" value="1"/>
</dbReference>
<proteinExistence type="inferred from homology"/>